<evidence type="ECO:0000259" key="2">
    <source>
        <dbReference type="Pfam" id="PF00535"/>
    </source>
</evidence>
<protein>
    <recommendedName>
        <fullName evidence="2">Glycosyltransferase 2-like domain-containing protein</fullName>
    </recommendedName>
</protein>
<accession>A0A1Y2PH74</accession>
<evidence type="ECO:0000313" key="3">
    <source>
        <dbReference type="EMBL" id="OSY89351.1"/>
    </source>
</evidence>
<dbReference type="STRING" id="1635173.WH52_01570"/>
<reference evidence="3 4" key="1">
    <citation type="submission" date="2015-03" db="EMBL/GenBank/DDBJ databases">
        <title>Genome sequence of Tenacibaculum sp. S2-2, isolated from intestinal microbiota of sea cucumber, Apostichopus japonicas.</title>
        <authorList>
            <person name="Shao Z."/>
            <person name="Wang L."/>
            <person name="Li X."/>
        </authorList>
    </citation>
    <scope>NUCLEOTIDE SEQUENCE [LARGE SCALE GENOMIC DNA]</scope>
    <source>
        <strain evidence="3 4">S2-2</strain>
    </source>
</reference>
<organism evidence="3 4">
    <name type="scientific">Tenacibaculum holothuriorum</name>
    <dbReference type="NCBI Taxonomy" id="1635173"/>
    <lineage>
        <taxon>Bacteria</taxon>
        <taxon>Pseudomonadati</taxon>
        <taxon>Bacteroidota</taxon>
        <taxon>Flavobacteriia</taxon>
        <taxon>Flavobacteriales</taxon>
        <taxon>Flavobacteriaceae</taxon>
        <taxon>Tenacibaculum</taxon>
    </lineage>
</organism>
<dbReference type="InterPro" id="IPR029044">
    <property type="entry name" value="Nucleotide-diphossugar_trans"/>
</dbReference>
<dbReference type="Proteomes" id="UP000194221">
    <property type="component" value="Unassembled WGS sequence"/>
</dbReference>
<dbReference type="InParanoid" id="A0A1Y2PH74"/>
<feature type="domain" description="Glycosyltransferase 2-like" evidence="2">
    <location>
        <begin position="6"/>
        <end position="100"/>
    </location>
</feature>
<dbReference type="EMBL" id="LAPZ01000001">
    <property type="protein sequence ID" value="OSY89351.1"/>
    <property type="molecule type" value="Genomic_DNA"/>
</dbReference>
<proteinExistence type="inferred from homology"/>
<dbReference type="CDD" id="cd02511">
    <property type="entry name" value="Beta4Glucosyltransferase"/>
    <property type="match status" value="1"/>
</dbReference>
<comment type="caution">
    <text evidence="3">The sequence shown here is derived from an EMBL/GenBank/DDBJ whole genome shotgun (WGS) entry which is preliminary data.</text>
</comment>
<dbReference type="PANTHER" id="PTHR43630:SF2">
    <property type="entry name" value="GLYCOSYLTRANSFERASE"/>
    <property type="match status" value="1"/>
</dbReference>
<evidence type="ECO:0000313" key="4">
    <source>
        <dbReference type="Proteomes" id="UP000194221"/>
    </source>
</evidence>
<dbReference type="SUPFAM" id="SSF53448">
    <property type="entry name" value="Nucleotide-diphospho-sugar transferases"/>
    <property type="match status" value="1"/>
</dbReference>
<sequence length="252" mass="29689">MLHKISAAIITLNEEVNIARTLEQLTWCDEIVVVDSFSSDKTVEICKEYGCIVHQRKFNGYGEQKLFLVSKCSNNWILSIDADEVLTNELINEIQEEFSKKTIPFKAYNLNRKHVYLGRIFKFGRLRNTPILRLFNKSYANFTNKTVHETVSYNGIVGKFKGYFLHYTANSIEKISYKKNRYANLVAEEYAKKGKKTNFPQLLFKYPYTFIKEYLFRGNFLNGYEGYVWSVYLAEYSVLKYLKLREKNKLNQ</sequence>
<dbReference type="InterPro" id="IPR001173">
    <property type="entry name" value="Glyco_trans_2-like"/>
</dbReference>
<dbReference type="Gene3D" id="3.90.550.10">
    <property type="entry name" value="Spore Coat Polysaccharide Biosynthesis Protein SpsA, Chain A"/>
    <property type="match status" value="1"/>
</dbReference>
<dbReference type="AlphaFoldDB" id="A0A1Y2PH74"/>
<dbReference type="Pfam" id="PF00535">
    <property type="entry name" value="Glycos_transf_2"/>
    <property type="match status" value="1"/>
</dbReference>
<name>A0A1Y2PH74_9FLAO</name>
<comment type="similarity">
    <text evidence="1">Belongs to the glycosyltransferase 2 family. WaaE/KdtX subfamily.</text>
</comment>
<evidence type="ECO:0000256" key="1">
    <source>
        <dbReference type="ARBA" id="ARBA00038494"/>
    </source>
</evidence>
<keyword evidence="4" id="KW-1185">Reference proteome</keyword>
<dbReference type="PANTHER" id="PTHR43630">
    <property type="entry name" value="POLY-BETA-1,6-N-ACETYL-D-GLUCOSAMINE SYNTHASE"/>
    <property type="match status" value="1"/>
</dbReference>
<gene>
    <name evidence="3" type="ORF">WH52_01570</name>
</gene>